<organism evidence="2 3">
    <name type="scientific">Streptantibioticus parmotrematis</name>
    <dbReference type="NCBI Taxonomy" id="2873249"/>
    <lineage>
        <taxon>Bacteria</taxon>
        <taxon>Bacillati</taxon>
        <taxon>Actinomycetota</taxon>
        <taxon>Actinomycetes</taxon>
        <taxon>Kitasatosporales</taxon>
        <taxon>Streptomycetaceae</taxon>
        <taxon>Streptantibioticus</taxon>
    </lineage>
</organism>
<protein>
    <recommendedName>
        <fullName evidence="4">NB-ARC domain-containing protein</fullName>
    </recommendedName>
</protein>
<sequence length="486" mass="51703">MATSLGEPVTGLGTPAAGPARAPGPARTLDELVERLRLLRSDAGDPSYSEIVRRIADIRARRGLPGAERVPGRITVYDCFRTGRRRMDAELLADVVRALGADPAPWRAALRCTLDGAPATASPAVPVKGVPDAAEVDCRGRDRELDRLACLTRGVTVVAGMPGVGKTRLALCAARRVLDRGGCGGHLHVDLRGFDPAGPPADPYAVLGALLRGLEVPREQVRRLGRDERVALYRRLTARRAPLVVLDDAAGPGQVRDLLPASGRTLITSRRALPGLDAGVLTLRPLATHDALAVLAGVVGEERLRAEPRAAERLAALCGGLPLELTTAASQIFRRSGWSLADHVHRLESAPGSLPLRAALDVSYRRLDDPARRMFRLLGLHPGGAITPAAAAAVAACPVPEAAWTLQRLRADHLLFTARGEDGTPRYGLHDLVRQHARRLVAAEVPYSAQREAVGRLLDHCLASGQAARPDQSARLGQPEQPGQPA</sequence>
<evidence type="ECO:0000313" key="2">
    <source>
        <dbReference type="EMBL" id="MBY8884910.1"/>
    </source>
</evidence>
<evidence type="ECO:0008006" key="4">
    <source>
        <dbReference type="Google" id="ProtNLM"/>
    </source>
</evidence>
<feature type="compositionally biased region" description="Low complexity" evidence="1">
    <location>
        <begin position="10"/>
        <end position="25"/>
    </location>
</feature>
<reference evidence="2 3" key="1">
    <citation type="submission" date="2021-08" db="EMBL/GenBank/DDBJ databases">
        <title>Streptomyces sp. PTM05 isolated from lichen.</title>
        <authorList>
            <person name="Somphong A."/>
            <person name="Phongsopitanun W."/>
            <person name="Tanasupawat S."/>
        </authorList>
    </citation>
    <scope>NUCLEOTIDE SEQUENCE [LARGE SCALE GENOMIC DNA]</scope>
    <source>
        <strain evidence="2 3">Ptm05</strain>
    </source>
</reference>
<dbReference type="PANTHER" id="PTHR47691">
    <property type="entry name" value="REGULATOR-RELATED"/>
    <property type="match status" value="1"/>
</dbReference>
<dbReference type="PRINTS" id="PR00364">
    <property type="entry name" value="DISEASERSIST"/>
</dbReference>
<dbReference type="EMBL" id="JAINVZ010000004">
    <property type="protein sequence ID" value="MBY8884910.1"/>
    <property type="molecule type" value="Genomic_DNA"/>
</dbReference>
<accession>A0ABS7QRB1</accession>
<comment type="caution">
    <text evidence="2">The sequence shown here is derived from an EMBL/GenBank/DDBJ whole genome shotgun (WGS) entry which is preliminary data.</text>
</comment>
<dbReference type="Gene3D" id="1.10.10.10">
    <property type="entry name" value="Winged helix-like DNA-binding domain superfamily/Winged helix DNA-binding domain"/>
    <property type="match status" value="1"/>
</dbReference>
<dbReference type="Proteomes" id="UP001198565">
    <property type="component" value="Unassembled WGS sequence"/>
</dbReference>
<feature type="region of interest" description="Disordered" evidence="1">
    <location>
        <begin position="1"/>
        <end position="25"/>
    </location>
</feature>
<dbReference type="RefSeq" id="WP_222975767.1">
    <property type="nucleotide sequence ID" value="NZ_JAINVZ010000004.1"/>
</dbReference>
<dbReference type="PANTHER" id="PTHR47691:SF3">
    <property type="entry name" value="HTH-TYPE TRANSCRIPTIONAL REGULATOR RV0890C-RELATED"/>
    <property type="match status" value="1"/>
</dbReference>
<gene>
    <name evidence="2" type="ORF">K7472_08615</name>
</gene>
<evidence type="ECO:0000313" key="3">
    <source>
        <dbReference type="Proteomes" id="UP001198565"/>
    </source>
</evidence>
<keyword evidence="3" id="KW-1185">Reference proteome</keyword>
<dbReference type="Gene3D" id="3.40.50.300">
    <property type="entry name" value="P-loop containing nucleotide triphosphate hydrolases"/>
    <property type="match status" value="1"/>
</dbReference>
<proteinExistence type="predicted"/>
<name>A0ABS7QRB1_9ACTN</name>
<dbReference type="SUPFAM" id="SSF52540">
    <property type="entry name" value="P-loop containing nucleoside triphosphate hydrolases"/>
    <property type="match status" value="1"/>
</dbReference>
<dbReference type="InterPro" id="IPR027417">
    <property type="entry name" value="P-loop_NTPase"/>
</dbReference>
<dbReference type="InterPro" id="IPR036388">
    <property type="entry name" value="WH-like_DNA-bd_sf"/>
</dbReference>
<evidence type="ECO:0000256" key="1">
    <source>
        <dbReference type="SAM" id="MobiDB-lite"/>
    </source>
</evidence>